<reference evidence="1 2" key="1">
    <citation type="submission" date="2020-09" db="EMBL/GenBank/DDBJ databases">
        <title>De no assembly of potato wild relative species, Solanum commersonii.</title>
        <authorList>
            <person name="Cho K."/>
        </authorList>
    </citation>
    <scope>NUCLEOTIDE SEQUENCE [LARGE SCALE GENOMIC DNA]</scope>
    <source>
        <strain evidence="1">LZ3.2</strain>
        <tissue evidence="1">Leaf</tissue>
    </source>
</reference>
<name>A0A9J6AJB0_SOLCO</name>
<organism evidence="1 2">
    <name type="scientific">Solanum commersonii</name>
    <name type="common">Commerson's wild potato</name>
    <name type="synonym">Commerson's nightshade</name>
    <dbReference type="NCBI Taxonomy" id="4109"/>
    <lineage>
        <taxon>Eukaryota</taxon>
        <taxon>Viridiplantae</taxon>
        <taxon>Streptophyta</taxon>
        <taxon>Embryophyta</taxon>
        <taxon>Tracheophyta</taxon>
        <taxon>Spermatophyta</taxon>
        <taxon>Magnoliopsida</taxon>
        <taxon>eudicotyledons</taxon>
        <taxon>Gunneridae</taxon>
        <taxon>Pentapetalae</taxon>
        <taxon>asterids</taxon>
        <taxon>lamiids</taxon>
        <taxon>Solanales</taxon>
        <taxon>Solanaceae</taxon>
        <taxon>Solanoideae</taxon>
        <taxon>Solaneae</taxon>
        <taxon>Solanum</taxon>
    </lineage>
</organism>
<evidence type="ECO:0000313" key="2">
    <source>
        <dbReference type="Proteomes" id="UP000824120"/>
    </source>
</evidence>
<proteinExistence type="predicted"/>
<sequence length="209" mass="24669">MYMAGYSAYHRSLAHLNHQITQQLTHRSRDIWHGNVNMILNTRRCDGKFWDLVKKYLIHPRVPYTTSQILRNPSLSSLENVFGESNELDDSNDEVEKANECGEPSVKEKRTIFPKRCGTRSHYLRQHGKKKQAKRNKELSLRDNDLLARLVQSYLDEVNDINFWRWISILEILLESYVSRHLLDHEVLKEKEVKNHDPKETYAKNLAVN</sequence>
<dbReference type="EMBL" id="JACXVP010000002">
    <property type="protein sequence ID" value="KAG5624420.1"/>
    <property type="molecule type" value="Genomic_DNA"/>
</dbReference>
<protein>
    <submittedName>
        <fullName evidence="1">Uncharacterized protein</fullName>
    </submittedName>
</protein>
<accession>A0A9J6AJB0</accession>
<dbReference type="Proteomes" id="UP000824120">
    <property type="component" value="Chromosome 2"/>
</dbReference>
<gene>
    <name evidence="1" type="ORF">H5410_009638</name>
</gene>
<evidence type="ECO:0000313" key="1">
    <source>
        <dbReference type="EMBL" id="KAG5624420.1"/>
    </source>
</evidence>
<keyword evidence="2" id="KW-1185">Reference proteome</keyword>
<dbReference type="OrthoDB" id="1937804at2759"/>
<dbReference type="AlphaFoldDB" id="A0A9J6AJB0"/>
<comment type="caution">
    <text evidence="1">The sequence shown here is derived from an EMBL/GenBank/DDBJ whole genome shotgun (WGS) entry which is preliminary data.</text>
</comment>